<dbReference type="PANTHER" id="PTHR31182">
    <property type="entry name" value="C2 NT-TYPE DOMAIN-CONTAINING PROTEIN"/>
    <property type="match status" value="1"/>
</dbReference>
<reference evidence="3" key="2">
    <citation type="submission" date="2025-08" db="UniProtKB">
        <authorList>
            <consortium name="RefSeq"/>
        </authorList>
    </citation>
    <scope>IDENTIFICATION</scope>
    <source>
        <tissue evidence="3">Leaf</tissue>
    </source>
</reference>
<reference evidence="2" key="1">
    <citation type="journal article" date="2015" name="Nat. Genet.">
        <title>The pineapple genome and the evolution of CAM photosynthesis.</title>
        <authorList>
            <person name="Ming R."/>
            <person name="VanBuren R."/>
            <person name="Wai C.M."/>
            <person name="Tang H."/>
            <person name="Schatz M.C."/>
            <person name="Bowers J.E."/>
            <person name="Lyons E."/>
            <person name="Wang M.L."/>
            <person name="Chen J."/>
            <person name="Biggers E."/>
            <person name="Zhang J."/>
            <person name="Huang L."/>
            <person name="Zhang L."/>
            <person name="Miao W."/>
            <person name="Zhang J."/>
            <person name="Ye Z."/>
            <person name="Miao C."/>
            <person name="Lin Z."/>
            <person name="Wang H."/>
            <person name="Zhou H."/>
            <person name="Yim W.C."/>
            <person name="Priest H.D."/>
            <person name="Zheng C."/>
            <person name="Woodhouse M."/>
            <person name="Edger P.P."/>
            <person name="Guyot R."/>
            <person name="Guo H.B."/>
            <person name="Guo H."/>
            <person name="Zheng G."/>
            <person name="Singh R."/>
            <person name="Sharma A."/>
            <person name="Min X."/>
            <person name="Zheng Y."/>
            <person name="Lee H."/>
            <person name="Gurtowski J."/>
            <person name="Sedlazeck F.J."/>
            <person name="Harkess A."/>
            <person name="McKain M.R."/>
            <person name="Liao Z."/>
            <person name="Fang J."/>
            <person name="Liu J."/>
            <person name="Zhang X."/>
            <person name="Zhang Q."/>
            <person name="Hu W."/>
            <person name="Qin Y."/>
            <person name="Wang K."/>
            <person name="Chen L.Y."/>
            <person name="Shirley N."/>
            <person name="Lin Y.R."/>
            <person name="Liu L.Y."/>
            <person name="Hernandez A.G."/>
            <person name="Wright C.L."/>
            <person name="Bulone V."/>
            <person name="Tuskan G.A."/>
            <person name="Heath K."/>
            <person name="Zee F."/>
            <person name="Moore P.H."/>
            <person name="Sunkar R."/>
            <person name="Leebens-Mack J.H."/>
            <person name="Mockler T."/>
            <person name="Bennetzen J.L."/>
            <person name="Freeling M."/>
            <person name="Sankoff D."/>
            <person name="Paterson A.H."/>
            <person name="Zhu X."/>
            <person name="Yang X."/>
            <person name="Smith J.A."/>
            <person name="Cushman J.C."/>
            <person name="Paull R.E."/>
            <person name="Yu Q."/>
        </authorList>
    </citation>
    <scope>NUCLEOTIDE SEQUENCE [LARGE SCALE GENOMIC DNA]</scope>
    <source>
        <strain evidence="2">cv. F153</strain>
    </source>
</reference>
<feature type="compositionally biased region" description="Low complexity" evidence="1">
    <location>
        <begin position="323"/>
        <end position="332"/>
    </location>
</feature>
<dbReference type="RefSeq" id="XP_020096747.1">
    <property type="nucleotide sequence ID" value="XM_020241158.1"/>
</dbReference>
<dbReference type="OrthoDB" id="733571at2759"/>
<feature type="compositionally biased region" description="Low complexity" evidence="1">
    <location>
        <begin position="268"/>
        <end position="287"/>
    </location>
</feature>
<keyword evidence="2" id="KW-1185">Reference proteome</keyword>
<dbReference type="GeneID" id="109715934"/>
<feature type="compositionally biased region" description="Polar residues" evidence="1">
    <location>
        <begin position="234"/>
        <end position="244"/>
    </location>
</feature>
<feature type="region of interest" description="Disordered" evidence="1">
    <location>
        <begin position="212"/>
        <end position="244"/>
    </location>
</feature>
<evidence type="ECO:0000313" key="2">
    <source>
        <dbReference type="Proteomes" id="UP000515123"/>
    </source>
</evidence>
<sequence length="641" mass="72506">MVVMRLSPWSPLPATATATKKKKRGKVTVAVARLAPLPFPPTGERTARLIAVEAAWERGAPGSGPLSLLARKAMRRKEERGNGRRVSRWEPVGVDGAVEWEEDDEANRFELGPVSVSLSLSVLCGSQQEGKGRGSKPEEIGRATVNLEEWARVSQTEKQGEEEEVMDKISQLQAQRKQVPITLRKEGWTSDAILYVNFNFVEVTRSQEIKETPSIRDEQMINKKKSKQKEATTDEQQTDASFTSNSEIIGLDQLLQLADESDKLAVYGSRSRSPSCSSSSNSGQSSPELKSISKRRFLSWRRRSRDNDNGKDYNEKESKKSQDSSSQIIPQSVTGNEVSESNEDEDPIGNWKNKEFISRDAQTKIKTQIFFASIDQRDESAGGESACTALVAVIADALHSKRLNEPTKSEFDALIREGSLEWRKLCEETSYISRFPNKHFDLDTILDSKVRSISVLRQKSFIGFFQPESFESLSGAMSFDDIWHEISAQRCDPVVYIVSWNDHFFVLKVEDNVYYIIDTLGERLYEGCNKAYILKFDENTEMYKLPEKNGDVDKDEIICRGKECCREFINRFFAAIPLREELEIEKKGGVNNSSAPHQRLQIEFHFTVLQEEEPTDVRISNDEESTVRTSNDLCADEQLVS</sequence>
<accession>A0A6P5FM57</accession>
<feature type="region of interest" description="Disordered" evidence="1">
    <location>
        <begin position="266"/>
        <end position="351"/>
    </location>
</feature>
<dbReference type="Proteomes" id="UP000515123">
    <property type="component" value="Linkage group 10"/>
</dbReference>
<evidence type="ECO:0000256" key="1">
    <source>
        <dbReference type="SAM" id="MobiDB-lite"/>
    </source>
</evidence>
<protein>
    <submittedName>
        <fullName evidence="3">Uncharacterized protein LOC109715934</fullName>
    </submittedName>
</protein>
<dbReference type="PANTHER" id="PTHR31182:SF17">
    <property type="entry name" value="EEIG1_EHBP1 PROTEIN AMINO-TERMINAL DOMAIN PROTEIN"/>
    <property type="match status" value="1"/>
</dbReference>
<dbReference type="AlphaFoldDB" id="A0A6P5FM57"/>
<evidence type="ECO:0000313" key="3">
    <source>
        <dbReference type="RefSeq" id="XP_020096747.1"/>
    </source>
</evidence>
<name>A0A6P5FM57_ANACO</name>
<feature type="region of interest" description="Disordered" evidence="1">
    <location>
        <begin position="1"/>
        <end position="20"/>
    </location>
</feature>
<organism evidence="2 3">
    <name type="scientific">Ananas comosus</name>
    <name type="common">Pineapple</name>
    <name type="synonym">Ananas ananas</name>
    <dbReference type="NCBI Taxonomy" id="4615"/>
    <lineage>
        <taxon>Eukaryota</taxon>
        <taxon>Viridiplantae</taxon>
        <taxon>Streptophyta</taxon>
        <taxon>Embryophyta</taxon>
        <taxon>Tracheophyta</taxon>
        <taxon>Spermatophyta</taxon>
        <taxon>Magnoliopsida</taxon>
        <taxon>Liliopsida</taxon>
        <taxon>Poales</taxon>
        <taxon>Bromeliaceae</taxon>
        <taxon>Bromelioideae</taxon>
        <taxon>Ananas</taxon>
    </lineage>
</organism>
<proteinExistence type="predicted"/>
<feature type="compositionally biased region" description="Basic and acidic residues" evidence="1">
    <location>
        <begin position="305"/>
        <end position="322"/>
    </location>
</feature>
<feature type="compositionally biased region" description="Basic and acidic residues" evidence="1">
    <location>
        <begin position="212"/>
        <end position="221"/>
    </location>
</feature>
<feature type="compositionally biased region" description="Basic residues" evidence="1">
    <location>
        <begin position="292"/>
        <end position="304"/>
    </location>
</feature>
<gene>
    <name evidence="3" type="primary">LOC109715934</name>
</gene>